<accession>A0ABZ1FJU3</accession>
<feature type="signal peptide" evidence="2">
    <location>
        <begin position="1"/>
        <end position="28"/>
    </location>
</feature>
<feature type="chain" id="PRO_5046213003" evidence="2">
    <location>
        <begin position="29"/>
        <end position="169"/>
    </location>
</feature>
<organism evidence="3 4">
    <name type="scientific">Streptomyces decoyicus</name>
    <dbReference type="NCBI Taxonomy" id="249567"/>
    <lineage>
        <taxon>Bacteria</taxon>
        <taxon>Bacillati</taxon>
        <taxon>Actinomycetota</taxon>
        <taxon>Actinomycetes</taxon>
        <taxon>Kitasatosporales</taxon>
        <taxon>Streptomycetaceae</taxon>
        <taxon>Streptomyces</taxon>
    </lineage>
</organism>
<reference evidence="3 4" key="1">
    <citation type="submission" date="2022-10" db="EMBL/GenBank/DDBJ databases">
        <title>The complete genomes of actinobacterial strains from the NBC collection.</title>
        <authorList>
            <person name="Joergensen T.S."/>
            <person name="Alvarez Arevalo M."/>
            <person name="Sterndorff E.B."/>
            <person name="Faurdal D."/>
            <person name="Vuksanovic O."/>
            <person name="Mourched A.-S."/>
            <person name="Charusanti P."/>
            <person name="Shaw S."/>
            <person name="Blin K."/>
            <person name="Weber T."/>
        </authorList>
    </citation>
    <scope>NUCLEOTIDE SEQUENCE [LARGE SCALE GENOMIC DNA]</scope>
    <source>
        <strain evidence="3 4">NBC 01774</strain>
    </source>
</reference>
<feature type="compositionally biased region" description="Low complexity" evidence="1">
    <location>
        <begin position="139"/>
        <end position="158"/>
    </location>
</feature>
<name>A0ABZ1FJU3_9ACTN</name>
<evidence type="ECO:0000313" key="4">
    <source>
        <dbReference type="Proteomes" id="UP001344251"/>
    </source>
</evidence>
<proteinExistence type="predicted"/>
<dbReference type="Proteomes" id="UP001344251">
    <property type="component" value="Chromosome"/>
</dbReference>
<keyword evidence="2" id="KW-0732">Signal</keyword>
<feature type="compositionally biased region" description="Basic residues" evidence="1">
    <location>
        <begin position="159"/>
        <end position="169"/>
    </location>
</feature>
<feature type="region of interest" description="Disordered" evidence="1">
    <location>
        <begin position="44"/>
        <end position="169"/>
    </location>
</feature>
<evidence type="ECO:0000313" key="3">
    <source>
        <dbReference type="EMBL" id="WSB70264.1"/>
    </source>
</evidence>
<protein>
    <submittedName>
        <fullName evidence="3">DUF6344 domain-containing protein</fullName>
    </submittedName>
</protein>
<dbReference type="EMBL" id="CP109106">
    <property type="protein sequence ID" value="WSB70264.1"/>
    <property type="molecule type" value="Genomic_DNA"/>
</dbReference>
<evidence type="ECO:0000256" key="1">
    <source>
        <dbReference type="SAM" id="MobiDB-lite"/>
    </source>
</evidence>
<sequence length="169" mass="17289">MAATKVMKFWAVCLAMLGKLLASLGVSAAASAARRDAALYERTLGNGNAGTDAPGAEAPETARCAAPDPGPGTPAVPAPRAVPLFGQPDPARRMFARPELPPTIKQRISAEAHGTSPGLRSRTRTRTEPLTADELTDSAGAAPDRGAEADAPAAAVPAARRHAHTARVV</sequence>
<evidence type="ECO:0000256" key="2">
    <source>
        <dbReference type="SAM" id="SignalP"/>
    </source>
</evidence>
<dbReference type="Pfam" id="PF19871">
    <property type="entry name" value="DUF6344"/>
    <property type="match status" value="1"/>
</dbReference>
<feature type="compositionally biased region" description="Pro residues" evidence="1">
    <location>
        <begin position="68"/>
        <end position="77"/>
    </location>
</feature>
<dbReference type="InterPro" id="IPR045925">
    <property type="entry name" value="DUF6344"/>
</dbReference>
<dbReference type="RefSeq" id="WP_326619815.1">
    <property type="nucleotide sequence ID" value="NZ_CP109106.1"/>
</dbReference>
<gene>
    <name evidence="3" type="ORF">OG863_21155</name>
</gene>
<keyword evidence="4" id="KW-1185">Reference proteome</keyword>